<dbReference type="Proteomes" id="UP000009374">
    <property type="component" value="Unassembled WGS sequence"/>
</dbReference>
<reference evidence="1 2" key="1">
    <citation type="journal article" date="2009" name="Appl. Environ. Microbiol.">
        <title>Community genomic and proteomic analyses of chemoautotrophic iron-oxidizing "Leptospirillum rubarum" (Group II) and "Leptospirillum ferrodiazotrophum" (Group III) bacteria in acid mine drainage biofilms.</title>
        <authorList>
            <person name="Goltsman D.S."/>
            <person name="Denef V.J."/>
            <person name="Singer S.W."/>
            <person name="VerBerkmoes N.C."/>
            <person name="Lefsrud M."/>
            <person name="Mueller R.S."/>
            <person name="Dick G.J."/>
            <person name="Sun C.L."/>
            <person name="Wheeler K.E."/>
            <person name="Zemla A."/>
            <person name="Baker B.J."/>
            <person name="Hauser L."/>
            <person name="Land M."/>
            <person name="Shah M.B."/>
            <person name="Thelen M.P."/>
            <person name="Hettich R.L."/>
            <person name="Banfield J.F."/>
        </authorList>
    </citation>
    <scope>NUCLEOTIDE SEQUENCE [LARGE SCALE GENOMIC DNA]</scope>
</reference>
<gene>
    <name evidence="1" type="ORF">UBAL3_79520004</name>
</gene>
<evidence type="ECO:0000313" key="2">
    <source>
        <dbReference type="Proteomes" id="UP000009374"/>
    </source>
</evidence>
<dbReference type="EMBL" id="GG693865">
    <property type="protein sequence ID" value="EES53282.1"/>
    <property type="molecule type" value="Genomic_DNA"/>
</dbReference>
<dbReference type="AlphaFoldDB" id="C6HVQ8"/>
<accession>C6HVQ8</accession>
<protein>
    <recommendedName>
        <fullName evidence="3">Outer membrane protein beta-barrel domain-containing protein</fullName>
    </recommendedName>
</protein>
<keyword evidence="2" id="KW-1185">Reference proteome</keyword>
<evidence type="ECO:0008006" key="3">
    <source>
        <dbReference type="Google" id="ProtNLM"/>
    </source>
</evidence>
<proteinExistence type="predicted"/>
<sequence length="196" mass="20006">MPDFSSQTDAGSSETVNPLGAPGQILFQADMGFVPASGPSVTGAIGNTGLGTGFLVGLEGGYTVYKNLALTASIAVHAFGNDTNIPVLIGAQYFFANGGGLPMTIGGNSIDIIPYLEFAFGPAFNSSTASDGQGVGTTAFAFRVGPGIMVPFGTVKHQGIFFEIDYENQSGPFAGQGLSSSSVTLIPVKIGYITLF</sequence>
<name>C6HVQ8_9BACT</name>
<evidence type="ECO:0000313" key="1">
    <source>
        <dbReference type="EMBL" id="EES53282.1"/>
    </source>
</evidence>
<organism evidence="1 2">
    <name type="scientific">Leptospirillum ferrodiazotrophum</name>
    <dbReference type="NCBI Taxonomy" id="412449"/>
    <lineage>
        <taxon>Bacteria</taxon>
        <taxon>Pseudomonadati</taxon>
        <taxon>Nitrospirota</taxon>
        <taxon>Nitrospiria</taxon>
        <taxon>Nitrospirales</taxon>
        <taxon>Nitrospiraceae</taxon>
        <taxon>Leptospirillum</taxon>
    </lineage>
</organism>